<accession>A0A1I2LST3</accession>
<name>A0A1I2LST3_9BACT</name>
<dbReference type="GO" id="GO:0030983">
    <property type="term" value="F:mismatched DNA binding"/>
    <property type="evidence" value="ECO:0007669"/>
    <property type="project" value="InterPro"/>
</dbReference>
<keyword evidence="3 9" id="KW-0547">Nucleotide-binding</keyword>
<dbReference type="InterPro" id="IPR045076">
    <property type="entry name" value="MutS"/>
</dbReference>
<dbReference type="GO" id="GO:0005524">
    <property type="term" value="F:ATP binding"/>
    <property type="evidence" value="ECO:0007669"/>
    <property type="project" value="UniProtKB-UniRule"/>
</dbReference>
<keyword evidence="6 9" id="KW-0067">ATP-binding</keyword>
<dbReference type="InterPro" id="IPR005747">
    <property type="entry name" value="MutS2"/>
</dbReference>
<dbReference type="PANTHER" id="PTHR48466">
    <property type="entry name" value="OS10G0509000 PROTEIN-RELATED"/>
    <property type="match status" value="1"/>
</dbReference>
<dbReference type="Pfam" id="PF20297">
    <property type="entry name" value="MSSS"/>
    <property type="match status" value="1"/>
</dbReference>
<dbReference type="GO" id="GO:0045910">
    <property type="term" value="P:negative regulation of DNA recombination"/>
    <property type="evidence" value="ECO:0007669"/>
    <property type="project" value="InterPro"/>
</dbReference>
<dbReference type="SMART" id="SM00533">
    <property type="entry name" value="MUTSd"/>
    <property type="match status" value="1"/>
</dbReference>
<dbReference type="RefSeq" id="WP_093921557.1">
    <property type="nucleotide sequence ID" value="NZ_FONW01000016.1"/>
</dbReference>
<dbReference type="GO" id="GO:0140664">
    <property type="term" value="F:ATP-dependent DNA damage sensor activity"/>
    <property type="evidence" value="ECO:0007669"/>
    <property type="project" value="InterPro"/>
</dbReference>
<dbReference type="InterPro" id="IPR036187">
    <property type="entry name" value="DNA_mismatch_repair_MutS_sf"/>
</dbReference>
<evidence type="ECO:0000256" key="8">
    <source>
        <dbReference type="ARBA" id="ARBA00023125"/>
    </source>
</evidence>
<comment type="function">
    <text evidence="9">Acts as a ribosome collision sensor, splitting the ribosome into its 2 subunits. Detects stalled/collided 70S ribosomes which it binds and splits by an ATP-hydrolysis driven conformational change. Acts upstream of the ribosome quality control system (RQC), a ribosome-associated complex that mediates the extraction of incompletely synthesized nascent chains from stalled ribosomes and their subsequent degradation. Probably generates substrates for RQC.</text>
</comment>
<evidence type="ECO:0000256" key="6">
    <source>
        <dbReference type="ARBA" id="ARBA00022840"/>
    </source>
</evidence>
<comment type="similarity">
    <text evidence="9">Belongs to the DNA mismatch repair MutS family. MutS2 subfamily.</text>
</comment>
<dbReference type="InterPro" id="IPR002625">
    <property type="entry name" value="Smr_dom"/>
</dbReference>
<dbReference type="AlphaFoldDB" id="A0A1I2LST3"/>
<dbReference type="Proteomes" id="UP000198964">
    <property type="component" value="Unassembled WGS sequence"/>
</dbReference>
<dbReference type="GO" id="GO:0016887">
    <property type="term" value="F:ATP hydrolysis activity"/>
    <property type="evidence" value="ECO:0007669"/>
    <property type="project" value="InterPro"/>
</dbReference>
<comment type="function">
    <text evidence="9">Endonuclease that is involved in the suppression of homologous recombination and thus may have a key role in the control of bacterial genetic diversity.</text>
</comment>
<evidence type="ECO:0000256" key="7">
    <source>
        <dbReference type="ARBA" id="ARBA00022884"/>
    </source>
</evidence>
<evidence type="ECO:0000313" key="13">
    <source>
        <dbReference type="EMBL" id="SFF80076.1"/>
    </source>
</evidence>
<keyword evidence="5 9" id="KW-0378">Hydrolase</keyword>
<dbReference type="Gene3D" id="3.40.50.300">
    <property type="entry name" value="P-loop containing nucleotide triphosphate hydrolases"/>
    <property type="match status" value="1"/>
</dbReference>
<dbReference type="SMART" id="SM00534">
    <property type="entry name" value="MUTSac"/>
    <property type="match status" value="1"/>
</dbReference>
<feature type="domain" description="Smr" evidence="12">
    <location>
        <begin position="755"/>
        <end position="830"/>
    </location>
</feature>
<dbReference type="CDD" id="cd06503">
    <property type="entry name" value="ATP-synt_Fo_b"/>
    <property type="match status" value="1"/>
</dbReference>
<dbReference type="EMBL" id="FONW01000016">
    <property type="protein sequence ID" value="SFF80076.1"/>
    <property type="molecule type" value="Genomic_DNA"/>
</dbReference>
<dbReference type="GO" id="GO:0006298">
    <property type="term" value="P:mismatch repair"/>
    <property type="evidence" value="ECO:0007669"/>
    <property type="project" value="InterPro"/>
</dbReference>
<feature type="region of interest" description="Disordered" evidence="11">
    <location>
        <begin position="649"/>
        <end position="677"/>
    </location>
</feature>
<keyword evidence="7 9" id="KW-0694">RNA-binding</keyword>
<dbReference type="SUPFAM" id="SSF52540">
    <property type="entry name" value="P-loop containing nucleoside triphosphate hydrolases"/>
    <property type="match status" value="1"/>
</dbReference>
<feature type="coiled-coil region" evidence="10">
    <location>
        <begin position="576"/>
        <end position="617"/>
    </location>
</feature>
<keyword evidence="10" id="KW-0175">Coiled coil</keyword>
<evidence type="ECO:0000256" key="1">
    <source>
        <dbReference type="ARBA" id="ARBA00022722"/>
    </source>
</evidence>
<dbReference type="InterPro" id="IPR036063">
    <property type="entry name" value="Smr_dom_sf"/>
</dbReference>
<dbReference type="HAMAP" id="MF_00092">
    <property type="entry name" value="MutS2"/>
    <property type="match status" value="1"/>
</dbReference>
<dbReference type="Gene3D" id="3.30.1370.110">
    <property type="match status" value="1"/>
</dbReference>
<evidence type="ECO:0000259" key="12">
    <source>
        <dbReference type="PROSITE" id="PS50828"/>
    </source>
</evidence>
<dbReference type="PROSITE" id="PS50828">
    <property type="entry name" value="SMR"/>
    <property type="match status" value="1"/>
</dbReference>
<dbReference type="FunFam" id="3.30.1370.110:FF:000004">
    <property type="entry name" value="Endonuclease MutS2"/>
    <property type="match status" value="1"/>
</dbReference>
<reference evidence="13 14" key="1">
    <citation type="submission" date="2016-10" db="EMBL/GenBank/DDBJ databases">
        <authorList>
            <person name="de Groot N.N."/>
        </authorList>
    </citation>
    <scope>NUCLEOTIDE SEQUENCE [LARGE SCALE GENOMIC DNA]</scope>
    <source>
        <strain evidence="13 14">CGMCC 1.9156</strain>
    </source>
</reference>
<feature type="binding site" evidence="9">
    <location>
        <begin position="345"/>
        <end position="352"/>
    </location>
    <ligand>
        <name>ATP</name>
        <dbReference type="ChEBI" id="CHEBI:30616"/>
    </ligand>
</feature>
<evidence type="ECO:0000313" key="14">
    <source>
        <dbReference type="Proteomes" id="UP000198964"/>
    </source>
</evidence>
<sequence>MAKIYPHNFETKIGFDRVRQLLKGSCLGDLGKDRVDEISFLTDHRAIQKELAYAEEFVRLMTETDNFPTNYYFDLRKSLSKIRTEGRFLEVHELFDLKRSLETITAIIRFLGNQKEELYPNLRELVSPIQVFPYIKDRIEQIISQHGKIKDQASPELGRIRRELLNKQNNVSKRLHSILKQAQRDGLVDEDTSVSIRDGRPVIPVSSAVKRRLNGIVHDESATGKTAYIEPAEVVEINNEIRELEYAEKREIVRILVEFSDDIRPYLDELMGLYDFLGTIDLIRAKARVAIQMDAIKPYLDETPQLLWEKAVHPLLRMALEREKRPVVPLNIELSPEKHLLLISGPNAGGKSVCLKTVGLLQYMLQCGLLIPVDETSKTGVFDQLFIDIGDEQSIENDLSTYSSHLMNMKHFLKFTNDRTLVLIDEFGTGTEPMIGGAIAEAILDQLNQERTFGVITTHYTNLKHFASSAEGIENGAMLYDNHRMEPLFQLQMGKPGSSFAFEIARKIGMPESILEEATQKVGKDHINFDKHLRDIVRDKRYWESKRQRIRKVERSLDELADKYEHDLGDLASQRKQILAEAKEEATRVLAEANKKVENTIREIRESQAEKEKTRAIRKQLTKYKEEVVDQEPQEDDAWINKKIAKLKAKEKKRQQKRPDQPLAKVKTSPKKEKNELVPGDKVRIEGQNTIGEILELGDKNAVVAFGQLRTSVSRKKLQKVSNNEARSEMRGSNRTLPNVHRKLSEKRNTFKPEIDVRGQRAEEAIANIQAFIDEAIMLDVREVRILHGKGNGILREMIRSFLGSDPAVRSFRDEHVQFGGAGITIVEIS</sequence>
<keyword evidence="1 9" id="KW-0540">Nuclease</keyword>
<evidence type="ECO:0000256" key="5">
    <source>
        <dbReference type="ARBA" id="ARBA00022801"/>
    </source>
</evidence>
<keyword evidence="8 9" id="KW-0238">DNA-binding</keyword>
<dbReference type="FunFam" id="3.40.50.300:FF:001531">
    <property type="entry name" value="Endonuclease MutS2"/>
    <property type="match status" value="1"/>
</dbReference>
<dbReference type="PANTHER" id="PTHR48466:SF2">
    <property type="entry name" value="OS10G0509000 PROTEIN"/>
    <property type="match status" value="1"/>
</dbReference>
<evidence type="ECO:0000256" key="9">
    <source>
        <dbReference type="HAMAP-Rule" id="MF_00092"/>
    </source>
</evidence>
<evidence type="ECO:0000256" key="2">
    <source>
        <dbReference type="ARBA" id="ARBA00022730"/>
    </source>
</evidence>
<dbReference type="GO" id="GO:0072344">
    <property type="term" value="P:rescue of stalled ribosome"/>
    <property type="evidence" value="ECO:0007669"/>
    <property type="project" value="UniProtKB-UniRule"/>
</dbReference>
<dbReference type="EC" id="3.1.-.-" evidence="9"/>
<dbReference type="Pfam" id="PF00488">
    <property type="entry name" value="MutS_V"/>
    <property type="match status" value="1"/>
</dbReference>
<dbReference type="STRING" id="655355.SAMN05216283_11648"/>
<keyword evidence="4 9" id="KW-0255">Endonuclease</keyword>
<dbReference type="PIRSF" id="PIRSF005814">
    <property type="entry name" value="MutS_YshD"/>
    <property type="match status" value="1"/>
</dbReference>
<dbReference type="NCBIfam" id="TIGR01069">
    <property type="entry name" value="mutS2"/>
    <property type="match status" value="1"/>
</dbReference>
<evidence type="ECO:0000256" key="3">
    <source>
        <dbReference type="ARBA" id="ARBA00022741"/>
    </source>
</evidence>
<dbReference type="SMART" id="SM00463">
    <property type="entry name" value="SMR"/>
    <property type="match status" value="1"/>
</dbReference>
<dbReference type="SUPFAM" id="SSF48334">
    <property type="entry name" value="DNA repair protein MutS, domain III"/>
    <property type="match status" value="1"/>
</dbReference>
<dbReference type="InterPro" id="IPR046893">
    <property type="entry name" value="MSSS"/>
</dbReference>
<evidence type="ECO:0000256" key="10">
    <source>
        <dbReference type="SAM" id="Coils"/>
    </source>
</evidence>
<protein>
    <recommendedName>
        <fullName evidence="9">Endonuclease MutS2</fullName>
        <ecNumber evidence="9">3.1.-.-</ecNumber>
    </recommendedName>
    <alternativeName>
        <fullName evidence="9">Ribosome-associated protein quality control-upstream factor</fullName>
        <shortName evidence="9">RQC-upstream factor</shortName>
        <shortName evidence="9">RqcU</shortName>
        <ecNumber evidence="9">3.6.4.-</ecNumber>
    </alternativeName>
</protein>
<dbReference type="GO" id="GO:0004519">
    <property type="term" value="F:endonuclease activity"/>
    <property type="evidence" value="ECO:0007669"/>
    <property type="project" value="UniProtKB-UniRule"/>
</dbReference>
<evidence type="ECO:0000256" key="11">
    <source>
        <dbReference type="SAM" id="MobiDB-lite"/>
    </source>
</evidence>
<organism evidence="13 14">
    <name type="scientific">Sunxiuqinia elliptica</name>
    <dbReference type="NCBI Taxonomy" id="655355"/>
    <lineage>
        <taxon>Bacteria</taxon>
        <taxon>Pseudomonadati</taxon>
        <taxon>Bacteroidota</taxon>
        <taxon>Bacteroidia</taxon>
        <taxon>Marinilabiliales</taxon>
        <taxon>Prolixibacteraceae</taxon>
        <taxon>Sunxiuqinia</taxon>
    </lineage>
</organism>
<proteinExistence type="inferred from homology"/>
<dbReference type="InterPro" id="IPR007696">
    <property type="entry name" value="DNA_mismatch_repair_MutS_core"/>
</dbReference>
<evidence type="ECO:0000256" key="4">
    <source>
        <dbReference type="ARBA" id="ARBA00022759"/>
    </source>
</evidence>
<gene>
    <name evidence="9" type="primary">mutS2</name>
    <name evidence="9" type="synonym">rqcU</name>
    <name evidence="13" type="ORF">SAMN05216283_11648</name>
</gene>
<comment type="subunit">
    <text evidence="9">Homodimer. Binds to stalled ribosomes, contacting rRNA.</text>
</comment>
<keyword evidence="14" id="KW-1185">Reference proteome</keyword>
<dbReference type="Pfam" id="PF01713">
    <property type="entry name" value="Smr"/>
    <property type="match status" value="1"/>
</dbReference>
<dbReference type="InterPro" id="IPR027417">
    <property type="entry name" value="P-loop_NTPase"/>
</dbReference>
<dbReference type="InterPro" id="IPR000432">
    <property type="entry name" value="DNA_mismatch_repair_MutS_C"/>
</dbReference>
<dbReference type="GO" id="GO:0019843">
    <property type="term" value="F:rRNA binding"/>
    <property type="evidence" value="ECO:0007669"/>
    <property type="project" value="UniProtKB-UniRule"/>
</dbReference>
<dbReference type="SUPFAM" id="SSF160443">
    <property type="entry name" value="SMR domain-like"/>
    <property type="match status" value="1"/>
</dbReference>
<keyword evidence="2 9" id="KW-0699">rRNA-binding</keyword>
<dbReference type="GO" id="GO:0043023">
    <property type="term" value="F:ribosomal large subunit binding"/>
    <property type="evidence" value="ECO:0007669"/>
    <property type="project" value="UniProtKB-UniRule"/>
</dbReference>
<dbReference type="EC" id="3.6.4.-" evidence="9"/>